<sequence>MGLLLLLLLALLLILTAGAFAIACRLRRPPRKTYAVALARGLPTDPEQIGRPSTELTLRLANGHDSPAWLIPGDQPQGPVVILIHGFGDSRLGQLTWAHLFTPHASQLLLFDLPGHGEADGTCQLGTREADDIINILDQIDTTQGVVLFGYSMGAGIAIAAAASQDPRIKAVIADGPYPRWHQPVANFLRARRWPVVLLLPLTAVALRLLNPRWQPYDRVEQARHLSCPLLVLHGRHDPICHYDDAVTIASAAPQGQLIEFPDSSHLDLAHRDETRYRTALKNLFDNLN</sequence>
<dbReference type="GO" id="GO:0016787">
    <property type="term" value="F:hydrolase activity"/>
    <property type="evidence" value="ECO:0007669"/>
    <property type="project" value="UniProtKB-KW"/>
</dbReference>
<accession>A0ABV4U549</accession>
<dbReference type="Pfam" id="PF12697">
    <property type="entry name" value="Abhydrolase_6"/>
    <property type="match status" value="1"/>
</dbReference>
<comment type="caution">
    <text evidence="2">The sequence shown here is derived from an EMBL/GenBank/DDBJ whole genome shotgun (WGS) entry which is preliminary data.</text>
</comment>
<keyword evidence="3" id="KW-1185">Reference proteome</keyword>
<dbReference type="SUPFAM" id="SSF53474">
    <property type="entry name" value="alpha/beta-Hydrolases"/>
    <property type="match status" value="1"/>
</dbReference>
<feature type="domain" description="AB hydrolase-1" evidence="1">
    <location>
        <begin position="81"/>
        <end position="273"/>
    </location>
</feature>
<dbReference type="InterPro" id="IPR000073">
    <property type="entry name" value="AB_hydrolase_1"/>
</dbReference>
<dbReference type="Proteomes" id="UP001575105">
    <property type="component" value="Unassembled WGS sequence"/>
</dbReference>
<name>A0ABV4U549_9BACT</name>
<keyword evidence="2" id="KW-0378">Hydrolase</keyword>
<reference evidence="2 3" key="1">
    <citation type="submission" date="2024-08" db="EMBL/GenBank/DDBJ databases">
        <title>Whole-genome sequencing of halo(alkali)philic microorganisms from hypersaline lakes.</title>
        <authorList>
            <person name="Sorokin D.Y."/>
            <person name="Merkel A.Y."/>
            <person name="Messina E."/>
            <person name="Yakimov M."/>
        </authorList>
    </citation>
    <scope>NUCLEOTIDE SEQUENCE [LARGE SCALE GENOMIC DNA]</scope>
    <source>
        <strain evidence="2 3">AB-hyl4</strain>
    </source>
</reference>
<dbReference type="RefSeq" id="WP_425344538.1">
    <property type="nucleotide sequence ID" value="NZ_JBGUBD010000003.1"/>
</dbReference>
<proteinExistence type="predicted"/>
<evidence type="ECO:0000259" key="1">
    <source>
        <dbReference type="Pfam" id="PF12697"/>
    </source>
</evidence>
<dbReference type="PANTHER" id="PTHR43798">
    <property type="entry name" value="MONOACYLGLYCEROL LIPASE"/>
    <property type="match status" value="1"/>
</dbReference>
<evidence type="ECO:0000313" key="3">
    <source>
        <dbReference type="Proteomes" id="UP001575105"/>
    </source>
</evidence>
<evidence type="ECO:0000313" key="2">
    <source>
        <dbReference type="EMBL" id="MFA9477609.1"/>
    </source>
</evidence>
<dbReference type="EMBL" id="JBGUBD010000003">
    <property type="protein sequence ID" value="MFA9477609.1"/>
    <property type="molecule type" value="Genomic_DNA"/>
</dbReference>
<dbReference type="Gene3D" id="3.40.50.1820">
    <property type="entry name" value="alpha/beta hydrolase"/>
    <property type="match status" value="1"/>
</dbReference>
<protein>
    <submittedName>
        <fullName evidence="2">Alpha/beta hydrolase</fullName>
    </submittedName>
</protein>
<gene>
    <name evidence="2" type="ORF">ACERK3_04800</name>
</gene>
<dbReference type="InterPro" id="IPR050266">
    <property type="entry name" value="AB_hydrolase_sf"/>
</dbReference>
<dbReference type="PANTHER" id="PTHR43798:SF33">
    <property type="entry name" value="HYDROLASE, PUTATIVE (AFU_ORTHOLOGUE AFUA_2G14860)-RELATED"/>
    <property type="match status" value="1"/>
</dbReference>
<dbReference type="InterPro" id="IPR029058">
    <property type="entry name" value="AB_hydrolase_fold"/>
</dbReference>
<organism evidence="2 3">
    <name type="scientific">Natronomicrosphaera hydrolytica</name>
    <dbReference type="NCBI Taxonomy" id="3242702"/>
    <lineage>
        <taxon>Bacteria</taxon>
        <taxon>Pseudomonadati</taxon>
        <taxon>Planctomycetota</taxon>
        <taxon>Phycisphaerae</taxon>
        <taxon>Phycisphaerales</taxon>
        <taxon>Phycisphaeraceae</taxon>
        <taxon>Natronomicrosphaera</taxon>
    </lineage>
</organism>